<keyword evidence="1" id="KW-0479">Metal-binding</keyword>
<accession>A0AAW1TB92</accession>
<dbReference type="PROSITE" id="PS00518">
    <property type="entry name" value="ZF_RING_1"/>
    <property type="match status" value="1"/>
</dbReference>
<dbReference type="Pfam" id="PF00023">
    <property type="entry name" value="Ank"/>
    <property type="match status" value="1"/>
</dbReference>
<keyword evidence="3 7" id="KW-0863">Zinc-finger</keyword>
<keyword evidence="4" id="KW-0862">Zinc</keyword>
<dbReference type="InterPro" id="IPR013083">
    <property type="entry name" value="Znf_RING/FYVE/PHD"/>
</dbReference>
<feature type="compositionally biased region" description="Polar residues" evidence="8">
    <location>
        <begin position="503"/>
        <end position="525"/>
    </location>
</feature>
<evidence type="ECO:0000256" key="7">
    <source>
        <dbReference type="PROSITE-ProRule" id="PRU00175"/>
    </source>
</evidence>
<feature type="domain" description="RING-type" evidence="9">
    <location>
        <begin position="639"/>
        <end position="680"/>
    </location>
</feature>
<comment type="caution">
    <text evidence="10">The sequence shown here is derived from an EMBL/GenBank/DDBJ whole genome shotgun (WGS) entry which is preliminary data.</text>
</comment>
<sequence>MLACDNGHHRAVELLLRNGADIFTVDRLSKRSAIHYAASAGSIRVLKVLLADGTCIHTEDGMQPLKYVRVQDMSGQCRYIDSRAENGMTALHLAALMGHLECVQSLLDAGASMMVRTVDLEMSSTVSVPAGSTPLHLAAQQGNVAIVQAMLQAHSDAMGTWGRGIGGDGPGARRPWEGDGRIDLRSVANVLRQLPYHVAWVRGFRETAGILNPTVAIDQALENVREMQDGFGPQKLAVLAAYALRQNLLVWLHDYKQHWDEAIRSRRVIADQQQKRFAQAEMAHRTLTMPKVAAEDKGHMLSVLNGDSEPLTSPHGAVLPSPAASRSSRTLGQVSFRDEARTGMLGTSLASGRRPSDGPQPSDTSFARMSPLDEHAAHASLRSPVGAAAAAPSHIMGRTGRPSEDMPSAPPGIPRSAFLGLPEDTAAAPAGESTGSTEVVGGQSVQPPTNGAVSPFALFSAPSLDAELLRLHSNEASPPEANASWEPMRNRKKSVSFAGEATAPNSQPRMPSARSASFTGHSSYSPRIRPQANLDGLSPIISPMGSVSNGAGGLQGSGLSFVRTPSQHLGLPGEPDAVEGVDSTRRLSLTRALSKTLRRTGSRRTSFNGRRAPSKNPSMDLWRAASIQGFEVDDGLEECGICLSRPHEVCIGICHHMLCNECAISLCEAHKKPPMCPFCRRMIASFAPKPMGGLRKNMSFRLNTS</sequence>
<name>A0AAW1TB92_9CHLO</name>
<feature type="region of interest" description="Disordered" evidence="8">
    <location>
        <begin position="303"/>
        <end position="368"/>
    </location>
</feature>
<dbReference type="InterPro" id="IPR036770">
    <property type="entry name" value="Ankyrin_rpt-contain_sf"/>
</dbReference>
<keyword evidence="11" id="KW-1185">Reference proteome</keyword>
<dbReference type="InterPro" id="IPR017907">
    <property type="entry name" value="Znf_RING_CS"/>
</dbReference>
<evidence type="ECO:0000313" key="11">
    <source>
        <dbReference type="Proteomes" id="UP001485043"/>
    </source>
</evidence>
<gene>
    <name evidence="10" type="ORF">WJX84_004124</name>
</gene>
<dbReference type="CDD" id="cd16449">
    <property type="entry name" value="RING-HC"/>
    <property type="match status" value="1"/>
</dbReference>
<evidence type="ECO:0000313" key="10">
    <source>
        <dbReference type="EMBL" id="KAK9866030.1"/>
    </source>
</evidence>
<evidence type="ECO:0000256" key="3">
    <source>
        <dbReference type="ARBA" id="ARBA00022771"/>
    </source>
</evidence>
<dbReference type="PANTHER" id="PTHR24203:SF45">
    <property type="entry name" value="ANKYRIN REPEAT DOMAIN 6"/>
    <property type="match status" value="1"/>
</dbReference>
<evidence type="ECO:0000256" key="1">
    <source>
        <dbReference type="ARBA" id="ARBA00022723"/>
    </source>
</evidence>
<dbReference type="PANTHER" id="PTHR24203">
    <property type="entry name" value="ANKYRIN REPEAT FAMILY PROTEIN"/>
    <property type="match status" value="1"/>
</dbReference>
<dbReference type="SUPFAM" id="SSF57850">
    <property type="entry name" value="RING/U-box"/>
    <property type="match status" value="1"/>
</dbReference>
<dbReference type="PROSITE" id="PS50089">
    <property type="entry name" value="ZF_RING_2"/>
    <property type="match status" value="1"/>
</dbReference>
<dbReference type="PROSITE" id="PS50088">
    <property type="entry name" value="ANK_REPEAT"/>
    <property type="match status" value="4"/>
</dbReference>
<feature type="compositionally biased region" description="Polar residues" evidence="8">
    <location>
        <begin position="324"/>
        <end position="333"/>
    </location>
</feature>
<dbReference type="SUPFAM" id="SSF48403">
    <property type="entry name" value="Ankyrin repeat"/>
    <property type="match status" value="1"/>
</dbReference>
<feature type="region of interest" description="Disordered" evidence="8">
    <location>
        <begin position="384"/>
        <end position="448"/>
    </location>
</feature>
<proteinExistence type="predicted"/>
<feature type="repeat" description="ANK" evidence="6">
    <location>
        <begin position="86"/>
        <end position="118"/>
    </location>
</feature>
<feature type="repeat" description="ANK" evidence="6">
    <location>
        <begin position="1"/>
        <end position="27"/>
    </location>
</feature>
<dbReference type="Pfam" id="PF12796">
    <property type="entry name" value="Ank_2"/>
    <property type="match status" value="1"/>
</dbReference>
<protein>
    <recommendedName>
        <fullName evidence="9">RING-type domain-containing protein</fullName>
    </recommendedName>
</protein>
<dbReference type="PROSITE" id="PS50297">
    <property type="entry name" value="ANK_REP_REGION"/>
    <property type="match status" value="3"/>
</dbReference>
<organism evidence="10 11">
    <name type="scientific">Apatococcus fuscideae</name>
    <dbReference type="NCBI Taxonomy" id="2026836"/>
    <lineage>
        <taxon>Eukaryota</taxon>
        <taxon>Viridiplantae</taxon>
        <taxon>Chlorophyta</taxon>
        <taxon>core chlorophytes</taxon>
        <taxon>Trebouxiophyceae</taxon>
        <taxon>Chlorellales</taxon>
        <taxon>Chlorellaceae</taxon>
        <taxon>Apatococcus</taxon>
    </lineage>
</organism>
<dbReference type="Proteomes" id="UP001485043">
    <property type="component" value="Unassembled WGS sequence"/>
</dbReference>
<feature type="compositionally biased region" description="Polar residues" evidence="8">
    <location>
        <begin position="433"/>
        <end position="448"/>
    </location>
</feature>
<dbReference type="Gene3D" id="3.30.40.10">
    <property type="entry name" value="Zinc/RING finger domain, C3HC4 (zinc finger)"/>
    <property type="match status" value="1"/>
</dbReference>
<dbReference type="SMART" id="SM00248">
    <property type="entry name" value="ANK"/>
    <property type="match status" value="4"/>
</dbReference>
<feature type="repeat" description="ANK" evidence="6">
    <location>
        <begin position="29"/>
        <end position="61"/>
    </location>
</feature>
<evidence type="ECO:0000256" key="2">
    <source>
        <dbReference type="ARBA" id="ARBA00022737"/>
    </source>
</evidence>
<dbReference type="InterPro" id="IPR001841">
    <property type="entry name" value="Znf_RING"/>
</dbReference>
<dbReference type="GO" id="GO:0008270">
    <property type="term" value="F:zinc ion binding"/>
    <property type="evidence" value="ECO:0007669"/>
    <property type="project" value="UniProtKB-KW"/>
</dbReference>
<feature type="region of interest" description="Disordered" evidence="8">
    <location>
        <begin position="477"/>
        <end position="526"/>
    </location>
</feature>
<evidence type="ECO:0000256" key="5">
    <source>
        <dbReference type="ARBA" id="ARBA00023043"/>
    </source>
</evidence>
<reference evidence="10 11" key="1">
    <citation type="journal article" date="2024" name="Nat. Commun.">
        <title>Phylogenomics reveals the evolutionary origins of lichenization in chlorophyte algae.</title>
        <authorList>
            <person name="Puginier C."/>
            <person name="Libourel C."/>
            <person name="Otte J."/>
            <person name="Skaloud P."/>
            <person name="Haon M."/>
            <person name="Grisel S."/>
            <person name="Petersen M."/>
            <person name="Berrin J.G."/>
            <person name="Delaux P.M."/>
            <person name="Dal Grande F."/>
            <person name="Keller J."/>
        </authorList>
    </citation>
    <scope>NUCLEOTIDE SEQUENCE [LARGE SCALE GENOMIC DNA]</scope>
    <source>
        <strain evidence="10 11">SAG 2523</strain>
    </source>
</reference>
<dbReference type="InterPro" id="IPR002110">
    <property type="entry name" value="Ankyrin_rpt"/>
</dbReference>
<dbReference type="Gene3D" id="1.25.40.20">
    <property type="entry name" value="Ankyrin repeat-containing domain"/>
    <property type="match status" value="2"/>
</dbReference>
<evidence type="ECO:0000259" key="9">
    <source>
        <dbReference type="PROSITE" id="PS50089"/>
    </source>
</evidence>
<feature type="repeat" description="ANK" evidence="6">
    <location>
        <begin position="130"/>
        <end position="156"/>
    </location>
</feature>
<dbReference type="EMBL" id="JALJOV010000196">
    <property type="protein sequence ID" value="KAK9866030.1"/>
    <property type="molecule type" value="Genomic_DNA"/>
</dbReference>
<dbReference type="AlphaFoldDB" id="A0AAW1TB92"/>
<evidence type="ECO:0000256" key="4">
    <source>
        <dbReference type="ARBA" id="ARBA00022833"/>
    </source>
</evidence>
<evidence type="ECO:0000256" key="6">
    <source>
        <dbReference type="PROSITE-ProRule" id="PRU00023"/>
    </source>
</evidence>
<evidence type="ECO:0000256" key="8">
    <source>
        <dbReference type="SAM" id="MobiDB-lite"/>
    </source>
</evidence>
<keyword evidence="5 6" id="KW-0040">ANK repeat</keyword>
<keyword evidence="2" id="KW-0677">Repeat</keyword>